<accession>A0A956M354</accession>
<dbReference type="AlphaFoldDB" id="A0A956M354"/>
<evidence type="ECO:0000313" key="1">
    <source>
        <dbReference type="EMBL" id="MCA9728991.1"/>
    </source>
</evidence>
<organism evidence="1 2">
    <name type="scientific">Eiseniibacteriota bacterium</name>
    <dbReference type="NCBI Taxonomy" id="2212470"/>
    <lineage>
        <taxon>Bacteria</taxon>
        <taxon>Candidatus Eiseniibacteriota</taxon>
    </lineage>
</organism>
<dbReference type="Gene3D" id="3.40.630.30">
    <property type="match status" value="1"/>
</dbReference>
<dbReference type="InterPro" id="IPR016181">
    <property type="entry name" value="Acyl_CoA_acyltransferase"/>
</dbReference>
<gene>
    <name evidence="1" type="ORF">KC729_14965</name>
</gene>
<reference evidence="1" key="1">
    <citation type="submission" date="2020-04" db="EMBL/GenBank/DDBJ databases">
        <authorList>
            <person name="Zhang T."/>
        </authorList>
    </citation>
    <scope>NUCLEOTIDE SEQUENCE</scope>
    <source>
        <strain evidence="1">HKST-UBA01</strain>
    </source>
</reference>
<dbReference type="Proteomes" id="UP000697710">
    <property type="component" value="Unassembled WGS sequence"/>
</dbReference>
<evidence type="ECO:0000313" key="2">
    <source>
        <dbReference type="Proteomes" id="UP000697710"/>
    </source>
</evidence>
<dbReference type="SUPFAM" id="SSF55729">
    <property type="entry name" value="Acyl-CoA N-acyltransferases (Nat)"/>
    <property type="match status" value="1"/>
</dbReference>
<name>A0A956M354_UNCEI</name>
<comment type="caution">
    <text evidence="1">The sequence shown here is derived from an EMBL/GenBank/DDBJ whole genome shotgun (WGS) entry which is preliminary data.</text>
</comment>
<proteinExistence type="predicted"/>
<reference evidence="1" key="2">
    <citation type="journal article" date="2021" name="Microbiome">
        <title>Successional dynamics and alternative stable states in a saline activated sludge microbial community over 9 years.</title>
        <authorList>
            <person name="Wang Y."/>
            <person name="Ye J."/>
            <person name="Ju F."/>
            <person name="Liu L."/>
            <person name="Boyd J.A."/>
            <person name="Deng Y."/>
            <person name="Parks D.H."/>
            <person name="Jiang X."/>
            <person name="Yin X."/>
            <person name="Woodcroft B.J."/>
            <person name="Tyson G.W."/>
            <person name="Hugenholtz P."/>
            <person name="Polz M.F."/>
            <person name="Zhang T."/>
        </authorList>
    </citation>
    <scope>NUCLEOTIDE SEQUENCE</scope>
    <source>
        <strain evidence="1">HKST-UBA01</strain>
    </source>
</reference>
<dbReference type="EMBL" id="JAGQHR010000538">
    <property type="protein sequence ID" value="MCA9728991.1"/>
    <property type="molecule type" value="Genomic_DNA"/>
</dbReference>
<protein>
    <submittedName>
        <fullName evidence="1">N-acetyltransferase</fullName>
    </submittedName>
</protein>
<sequence length="203" mass="23600">MDSTDRSFRVPDELSTGEFVLRPIRESDAELDHEAVMSSKEFLRDWEQTGWPKEDFTVEANREDLVRLRRRHENGESFTYTVLNPQGDSCLGCVYVVPTSAELFAKAEVRPTGDSRWSEFEIAVYFWVRESRTTDGLDARLLDAMDPWFRRQWNVRYLLLTNERVSHQVDLLESTGCTLRFELAYSSKPGKELAYSMHSTQEG</sequence>